<dbReference type="EMBL" id="BAAALN010000002">
    <property type="protein sequence ID" value="GAA1227258.1"/>
    <property type="molecule type" value="Genomic_DNA"/>
</dbReference>
<comment type="caution">
    <text evidence="2">The sequence shown here is derived from an EMBL/GenBank/DDBJ whole genome shotgun (WGS) entry which is preliminary data.</text>
</comment>
<feature type="domain" description="AB hydrolase-1" evidence="1">
    <location>
        <begin position="59"/>
        <end position="178"/>
    </location>
</feature>
<keyword evidence="3" id="KW-1185">Reference proteome</keyword>
<organism evidence="2 3">
    <name type="scientific">Prauserella halophila</name>
    <dbReference type="NCBI Taxonomy" id="185641"/>
    <lineage>
        <taxon>Bacteria</taxon>
        <taxon>Bacillati</taxon>
        <taxon>Actinomycetota</taxon>
        <taxon>Actinomycetes</taxon>
        <taxon>Pseudonocardiales</taxon>
        <taxon>Pseudonocardiaceae</taxon>
        <taxon>Prauserella</taxon>
    </lineage>
</organism>
<proteinExistence type="predicted"/>
<dbReference type="PANTHER" id="PTHR43689">
    <property type="entry name" value="HYDROLASE"/>
    <property type="match status" value="1"/>
</dbReference>
<reference evidence="2 3" key="1">
    <citation type="journal article" date="2019" name="Int. J. Syst. Evol. Microbiol.">
        <title>The Global Catalogue of Microorganisms (GCM) 10K type strain sequencing project: providing services to taxonomists for standard genome sequencing and annotation.</title>
        <authorList>
            <consortium name="The Broad Institute Genomics Platform"/>
            <consortium name="The Broad Institute Genome Sequencing Center for Infectious Disease"/>
            <person name="Wu L."/>
            <person name="Ma J."/>
        </authorList>
    </citation>
    <scope>NUCLEOTIDE SEQUENCE [LARGE SCALE GENOMIC DNA]</scope>
    <source>
        <strain evidence="2 3">JCM 13023</strain>
    </source>
</reference>
<name>A0ABN1VY51_9PSEU</name>
<dbReference type="GO" id="GO:0016787">
    <property type="term" value="F:hydrolase activity"/>
    <property type="evidence" value="ECO:0007669"/>
    <property type="project" value="UniProtKB-KW"/>
</dbReference>
<sequence>MRRRLAAGLLTLPLVAGVTSAVYQQLAERRDSRRFPPPGELVDIGGRRLHIIRSGTGSPTVVVMPALSTPAAEWVRVQRALSRQTDATVVLVDRAGIGWSDPGPWPRSLSAMADELDALITALDLDDPVVLVGHSVGGLIARLFTARHPERVAHLVLSDSSHEDQNRRLREADPSVGDHELWAHAARWRLRALGWHRLRLALGGRPEIRQTARREVPPDLVDAHLALSLTGRHRRAVVQEFAGLLLGRKSMAAARDLGDLPITVITAGPHGREVWYPVWRDLQSEFLTMSHASRLIDTPHTGHHINHDDPTLHAQLIREAIDETRRRRTDRPGDKG</sequence>
<keyword evidence="2" id="KW-0378">Hydrolase</keyword>
<evidence type="ECO:0000313" key="2">
    <source>
        <dbReference type="EMBL" id="GAA1227258.1"/>
    </source>
</evidence>
<evidence type="ECO:0000313" key="3">
    <source>
        <dbReference type="Proteomes" id="UP001500653"/>
    </source>
</evidence>
<dbReference type="Proteomes" id="UP001500653">
    <property type="component" value="Unassembled WGS sequence"/>
</dbReference>
<gene>
    <name evidence="2" type="ORF">GCM10009676_06760</name>
</gene>
<protein>
    <submittedName>
        <fullName evidence="2">Alpha/beta hydrolase</fullName>
    </submittedName>
</protein>
<accession>A0ABN1VY51</accession>
<evidence type="ECO:0000259" key="1">
    <source>
        <dbReference type="Pfam" id="PF00561"/>
    </source>
</evidence>
<dbReference type="Pfam" id="PF00561">
    <property type="entry name" value="Abhydrolase_1"/>
    <property type="match status" value="1"/>
</dbReference>
<dbReference type="SUPFAM" id="SSF53474">
    <property type="entry name" value="alpha/beta-Hydrolases"/>
    <property type="match status" value="1"/>
</dbReference>
<dbReference type="InterPro" id="IPR000073">
    <property type="entry name" value="AB_hydrolase_1"/>
</dbReference>
<dbReference type="Gene3D" id="3.40.50.1820">
    <property type="entry name" value="alpha/beta hydrolase"/>
    <property type="match status" value="1"/>
</dbReference>
<dbReference type="PANTHER" id="PTHR43689:SF8">
    <property type="entry name" value="ALPHA_BETA-HYDROLASES SUPERFAMILY PROTEIN"/>
    <property type="match status" value="1"/>
</dbReference>
<dbReference type="InterPro" id="IPR029058">
    <property type="entry name" value="AB_hydrolase_fold"/>
</dbReference>
<dbReference type="PRINTS" id="PR00111">
    <property type="entry name" value="ABHYDROLASE"/>
</dbReference>